<dbReference type="PANTHER" id="PTHR31677:SF212">
    <property type="entry name" value="ETHYLENE-RESPONSIVE TRANSCRIPTION FACTOR 8"/>
    <property type="match status" value="1"/>
</dbReference>
<dbReference type="SUPFAM" id="SSF54171">
    <property type="entry name" value="DNA-binding domain"/>
    <property type="match status" value="1"/>
</dbReference>
<protein>
    <recommendedName>
        <fullName evidence="7">AP2/ERF domain-containing protein</fullName>
    </recommendedName>
</protein>
<reference evidence="8 9" key="1">
    <citation type="journal article" date="2020" name="Nat. Food">
        <title>A phased Vanilla planifolia genome enables genetic improvement of flavour and production.</title>
        <authorList>
            <person name="Hasing T."/>
            <person name="Tang H."/>
            <person name="Brym M."/>
            <person name="Khazi F."/>
            <person name="Huang T."/>
            <person name="Chambers A.H."/>
        </authorList>
    </citation>
    <scope>NUCLEOTIDE SEQUENCE [LARGE SCALE GENOMIC DNA]</scope>
    <source>
        <tissue evidence="8">Leaf</tissue>
    </source>
</reference>
<dbReference type="EMBL" id="JADCNL010000465">
    <property type="protein sequence ID" value="KAG0447466.1"/>
    <property type="molecule type" value="Genomic_DNA"/>
</dbReference>
<dbReference type="FunFam" id="3.30.730.10:FF:000001">
    <property type="entry name" value="Ethylene-responsive transcription factor 2"/>
    <property type="match status" value="1"/>
</dbReference>
<comment type="caution">
    <text evidence="8">The sequence shown here is derived from an EMBL/GenBank/DDBJ whole genome shotgun (WGS) entry which is preliminary data.</text>
</comment>
<evidence type="ECO:0000256" key="5">
    <source>
        <dbReference type="ARBA" id="ARBA00023242"/>
    </source>
</evidence>
<organism evidence="8 9">
    <name type="scientific">Vanilla planifolia</name>
    <name type="common">Vanilla</name>
    <dbReference type="NCBI Taxonomy" id="51239"/>
    <lineage>
        <taxon>Eukaryota</taxon>
        <taxon>Viridiplantae</taxon>
        <taxon>Streptophyta</taxon>
        <taxon>Embryophyta</taxon>
        <taxon>Tracheophyta</taxon>
        <taxon>Spermatophyta</taxon>
        <taxon>Magnoliopsida</taxon>
        <taxon>Liliopsida</taxon>
        <taxon>Asparagales</taxon>
        <taxon>Orchidaceae</taxon>
        <taxon>Vanilloideae</taxon>
        <taxon>Vanilleae</taxon>
        <taxon>Vanilla</taxon>
    </lineage>
</organism>
<dbReference type="SMART" id="SM00380">
    <property type="entry name" value="AP2"/>
    <property type="match status" value="1"/>
</dbReference>
<evidence type="ECO:0000256" key="6">
    <source>
        <dbReference type="SAM" id="MobiDB-lite"/>
    </source>
</evidence>
<dbReference type="PANTHER" id="PTHR31677">
    <property type="entry name" value="AP2 DOMAIN CLASS TRANSCRIPTION FACTOR"/>
    <property type="match status" value="1"/>
</dbReference>
<evidence type="ECO:0000259" key="7">
    <source>
        <dbReference type="PROSITE" id="PS51032"/>
    </source>
</evidence>
<keyword evidence="5" id="KW-0539">Nucleus</keyword>
<evidence type="ECO:0000256" key="3">
    <source>
        <dbReference type="ARBA" id="ARBA00023125"/>
    </source>
</evidence>
<evidence type="ECO:0000313" key="8">
    <source>
        <dbReference type="EMBL" id="KAG0447466.1"/>
    </source>
</evidence>
<dbReference type="InterPro" id="IPR001471">
    <property type="entry name" value="AP2/ERF_dom"/>
</dbReference>
<evidence type="ECO:0000256" key="1">
    <source>
        <dbReference type="ARBA" id="ARBA00004123"/>
    </source>
</evidence>
<dbReference type="OrthoDB" id="4869960at2759"/>
<keyword evidence="2" id="KW-0805">Transcription regulation</keyword>
<accession>A0A835P8H7</accession>
<keyword evidence="3" id="KW-0238">DNA-binding</keyword>
<keyword evidence="4" id="KW-0804">Transcription</keyword>
<feature type="domain" description="AP2/ERF" evidence="7">
    <location>
        <begin position="36"/>
        <end position="93"/>
    </location>
</feature>
<dbReference type="GO" id="GO:0003677">
    <property type="term" value="F:DNA binding"/>
    <property type="evidence" value="ECO:0007669"/>
    <property type="project" value="UniProtKB-KW"/>
</dbReference>
<dbReference type="Gene3D" id="3.30.730.10">
    <property type="entry name" value="AP2/ERF domain"/>
    <property type="match status" value="1"/>
</dbReference>
<dbReference type="GO" id="GO:0005634">
    <property type="term" value="C:nucleus"/>
    <property type="evidence" value="ECO:0007669"/>
    <property type="project" value="UniProtKB-SubCell"/>
</dbReference>
<sequence length="254" mass="27000">MAPKLKGRSGAKTVGHGGDVRRTLVAGGCEGGKEMHYRGVRKRPWGRYAAEIRDPGKKGRVWLGTFDTAEEAARAYDAAARDFRGSKARTNFPNAGECSQSRSSGVVVSRSPSSQGSTVESSSREAAAVLPPLAVPLAPFSPDLVHSGSALRFPFQQFRPPATALVQPIVLFNAFLGSENGAAASFATMATPSPHNFLAVDRPMILPDFRKEVTYGVQSESDSSSVVELNRSSPASRLCAFDLDLNLPPPAEIA</sequence>
<dbReference type="Pfam" id="PF00847">
    <property type="entry name" value="AP2"/>
    <property type="match status" value="1"/>
</dbReference>
<proteinExistence type="predicted"/>
<dbReference type="GO" id="GO:0003700">
    <property type="term" value="F:DNA-binding transcription factor activity"/>
    <property type="evidence" value="ECO:0007669"/>
    <property type="project" value="InterPro"/>
</dbReference>
<dbReference type="PROSITE" id="PS51032">
    <property type="entry name" value="AP2_ERF"/>
    <property type="match status" value="1"/>
</dbReference>
<dbReference type="AlphaFoldDB" id="A0A835P8H7"/>
<dbReference type="InterPro" id="IPR016177">
    <property type="entry name" value="DNA-bd_dom_sf"/>
</dbReference>
<comment type="subcellular location">
    <subcellularLocation>
        <location evidence="1">Nucleus</location>
    </subcellularLocation>
</comment>
<gene>
    <name evidence="8" type="ORF">HPP92_028320</name>
</gene>
<evidence type="ECO:0000313" key="9">
    <source>
        <dbReference type="Proteomes" id="UP000636800"/>
    </source>
</evidence>
<dbReference type="CDD" id="cd00018">
    <property type="entry name" value="AP2"/>
    <property type="match status" value="1"/>
</dbReference>
<dbReference type="InterPro" id="IPR036955">
    <property type="entry name" value="AP2/ERF_dom_sf"/>
</dbReference>
<keyword evidence="9" id="KW-1185">Reference proteome</keyword>
<feature type="compositionally biased region" description="Low complexity" evidence="6">
    <location>
        <begin position="99"/>
        <end position="117"/>
    </location>
</feature>
<evidence type="ECO:0000256" key="2">
    <source>
        <dbReference type="ARBA" id="ARBA00023015"/>
    </source>
</evidence>
<dbReference type="PRINTS" id="PR00367">
    <property type="entry name" value="ETHRSPELEMNT"/>
</dbReference>
<feature type="region of interest" description="Disordered" evidence="6">
    <location>
        <begin position="87"/>
        <end position="123"/>
    </location>
</feature>
<dbReference type="Proteomes" id="UP000636800">
    <property type="component" value="Unassembled WGS sequence"/>
</dbReference>
<name>A0A835P8H7_VANPL</name>
<evidence type="ECO:0000256" key="4">
    <source>
        <dbReference type="ARBA" id="ARBA00023163"/>
    </source>
</evidence>